<organism evidence="1 2">
    <name type="scientific">Zophobas morio</name>
    <dbReference type="NCBI Taxonomy" id="2755281"/>
    <lineage>
        <taxon>Eukaryota</taxon>
        <taxon>Metazoa</taxon>
        <taxon>Ecdysozoa</taxon>
        <taxon>Arthropoda</taxon>
        <taxon>Hexapoda</taxon>
        <taxon>Insecta</taxon>
        <taxon>Pterygota</taxon>
        <taxon>Neoptera</taxon>
        <taxon>Endopterygota</taxon>
        <taxon>Coleoptera</taxon>
        <taxon>Polyphaga</taxon>
        <taxon>Cucujiformia</taxon>
        <taxon>Tenebrionidae</taxon>
        <taxon>Zophobas</taxon>
    </lineage>
</organism>
<dbReference type="AlphaFoldDB" id="A0AA38J9R8"/>
<comment type="caution">
    <text evidence="1">The sequence shown here is derived from an EMBL/GenBank/DDBJ whole genome shotgun (WGS) entry which is preliminary data.</text>
</comment>
<dbReference type="PANTHER" id="PTHR47526">
    <property type="entry name" value="ATP-DEPENDENT DNA HELICASE"/>
    <property type="match status" value="1"/>
</dbReference>
<gene>
    <name evidence="1" type="ORF">Zmor_001778</name>
</gene>
<protein>
    <submittedName>
        <fullName evidence="1">Uncharacterized protein</fullName>
    </submittedName>
</protein>
<evidence type="ECO:0000313" key="1">
    <source>
        <dbReference type="EMBL" id="KAJ3666329.1"/>
    </source>
</evidence>
<evidence type="ECO:0000313" key="2">
    <source>
        <dbReference type="Proteomes" id="UP001168821"/>
    </source>
</evidence>
<keyword evidence="2" id="KW-1185">Reference proteome</keyword>
<name>A0AA38J9R8_9CUCU</name>
<reference evidence="1" key="1">
    <citation type="journal article" date="2023" name="G3 (Bethesda)">
        <title>Whole genome assemblies of Zophobas morio and Tenebrio molitor.</title>
        <authorList>
            <person name="Kaur S."/>
            <person name="Stinson S.A."/>
            <person name="diCenzo G.C."/>
        </authorList>
    </citation>
    <scope>NUCLEOTIDE SEQUENCE</scope>
    <source>
        <strain evidence="1">QUZm001</strain>
    </source>
</reference>
<dbReference type="InterPro" id="IPR011604">
    <property type="entry name" value="PDDEXK-like_dom_sf"/>
</dbReference>
<sequence>MNFTTPKRLWKKSDGAESEVSGVSRKEIEFSKEDAGCVFVLHSILQPFTDCNKKYIFNFYRSEYEEYYLRNLQTIGQQLPITLTEEERLEMWEETKQQSKSTLWFKVRTGRITASNLKAVCHTSIDKPCLSVIKSICYPEKGKFKQTEYGCMHDGLLEYLRQHKKIHPSAELKVSTWTIHNSVQVLTD</sequence>
<dbReference type="Proteomes" id="UP001168821">
    <property type="component" value="Unassembled WGS sequence"/>
</dbReference>
<dbReference type="EMBL" id="JALNTZ010000001">
    <property type="protein sequence ID" value="KAJ3666329.1"/>
    <property type="molecule type" value="Genomic_DNA"/>
</dbReference>
<accession>A0AA38J9R8</accession>
<proteinExistence type="predicted"/>
<dbReference type="PANTHER" id="PTHR47526:SF3">
    <property type="entry name" value="PHD-TYPE DOMAIN-CONTAINING PROTEIN"/>
    <property type="match status" value="1"/>
</dbReference>
<dbReference type="Gene3D" id="3.90.320.10">
    <property type="match status" value="1"/>
</dbReference>